<dbReference type="InterPro" id="IPR011989">
    <property type="entry name" value="ARM-like"/>
</dbReference>
<feature type="region of interest" description="Disordered" evidence="1">
    <location>
        <begin position="928"/>
        <end position="952"/>
    </location>
</feature>
<evidence type="ECO:0000259" key="2">
    <source>
        <dbReference type="Pfam" id="PF21049"/>
    </source>
</evidence>
<dbReference type="GO" id="GO:0097730">
    <property type="term" value="C:non-motile cilium"/>
    <property type="evidence" value="ECO:0007669"/>
    <property type="project" value="TreeGrafter"/>
</dbReference>
<dbReference type="PANTHER" id="PTHR14716:SF0">
    <property type="entry name" value="CILIA- AND FLAGELLA-ASSOCIATED PROTEIN 69"/>
    <property type="match status" value="1"/>
</dbReference>
<sequence length="952" mass="107591">MDSGKILHRRKPEIPVIGLRVSQKSQHVQEQISAKSLEFSKVIRLLEDPLTANLKERHLFVLKKLLKRSQIGFRLKELPGVAKILNVCAEKVKDHPEYGAVLCEALNICRLPFLKEKTSDELNFAQDVIDFLSHIGYLMRVSDAEVRQNIIECVKSFYSCAAPKQLLDGTDRPNKTKPRTFPSNYRFSRLSLRLQPTSPGYRLQLLQHSDLPQALLLSMAAVENQPDIRLQILQTLQILSSSSDMNCASILKARGAETICLHMNEPDPSGQVLFCSSEILWNLLERSSKQEVTAQLCSMECVVSLKEAFFHQLLNASQHLDLQLRNDLLVITSFIAENPNSLLVESLFAKQLVSFITFPELKTHSHLIHNLKLSYSNEDLKMKKLLLNLLVLMSRDSAVLQLYKEERVMLALLTLVKPPAASSERRSGSRRWSVVQQEELQLQALAALAAIAPLMLDDYMSCQGNVCLLLLLDWCVGPDSYFGQGHSFHSSGGRGSKRAQMRRCIRVLRSVTSLGEESVNQDLCDQGIISQLLGILMQMDASPDEEDVVSLEMESDIQLILSALCDTDMHRKELFGSEGVEMTVSFLKKGCDKFYSGLGHNKLILSTVDCVWSCIVGCYTTEDYFLAKDGVFLLLDLLRTSPRCVHGIVLATLLELCDNPSTVSHILDWRDGGGQTASRLLLQLWRDEEEELGLKRNRHGGITDPQQPVLRPSHQDDIQPSLTSHMWSASVLEISENLRSKIYSIFCKLGFQELPGLSTKDYVTLSIVRRYLDFKVGEVWDEINRELSLDGVRPISPDQEALNAICRITEDTARRIMTEQSSIVEQQQKEEISEEQLLYTEIKSHWKQRELMAKSWDDYVAKTSNYEILKELKVQREKFNESSKPKPEDEDIAVHPAEHFVGHIVSLERTDSRGPAGVKVTLGRTSLKSAGQNRTEVKARDPEYFSTASVRD</sequence>
<dbReference type="InParanoid" id="A0A3Q1FW42"/>
<dbReference type="GO" id="GO:1990834">
    <property type="term" value="P:response to odorant"/>
    <property type="evidence" value="ECO:0007669"/>
    <property type="project" value="TreeGrafter"/>
</dbReference>
<evidence type="ECO:0000256" key="1">
    <source>
        <dbReference type="SAM" id="MobiDB-lite"/>
    </source>
</evidence>
<keyword evidence="4" id="KW-1185">Reference proteome</keyword>
<dbReference type="InterPro" id="IPR016024">
    <property type="entry name" value="ARM-type_fold"/>
</dbReference>
<dbReference type="GO" id="GO:1902093">
    <property type="term" value="P:positive regulation of flagellated sperm motility"/>
    <property type="evidence" value="ECO:0007669"/>
    <property type="project" value="TreeGrafter"/>
</dbReference>
<feature type="domain" description="Cilia- and flagella-associated protein 69 ARM repeats" evidence="2">
    <location>
        <begin position="38"/>
        <end position="170"/>
    </location>
</feature>
<organism evidence="3 4">
    <name type="scientific">Acanthochromis polyacanthus</name>
    <name type="common">spiny chromis</name>
    <dbReference type="NCBI Taxonomy" id="80966"/>
    <lineage>
        <taxon>Eukaryota</taxon>
        <taxon>Metazoa</taxon>
        <taxon>Chordata</taxon>
        <taxon>Craniata</taxon>
        <taxon>Vertebrata</taxon>
        <taxon>Euteleostomi</taxon>
        <taxon>Actinopterygii</taxon>
        <taxon>Neopterygii</taxon>
        <taxon>Teleostei</taxon>
        <taxon>Neoteleostei</taxon>
        <taxon>Acanthomorphata</taxon>
        <taxon>Ovalentaria</taxon>
        <taxon>Pomacentridae</taxon>
        <taxon>Acanthochromis</taxon>
    </lineage>
</organism>
<dbReference type="Ensembl" id="ENSAPOT00000031296.1">
    <property type="protein sequence ID" value="ENSAPOP00000010655.1"/>
    <property type="gene ID" value="ENSAPOG00000013135.1"/>
</dbReference>
<evidence type="ECO:0000313" key="4">
    <source>
        <dbReference type="Proteomes" id="UP000257200"/>
    </source>
</evidence>
<dbReference type="STRING" id="80966.ENSAPOP00000010655"/>
<dbReference type="GeneTree" id="ENSGT00390000014274"/>
<accession>A0A3Q1FW42</accession>
<name>A0A3Q1FW42_9TELE</name>
<dbReference type="InterPro" id="IPR048732">
    <property type="entry name" value="CFA69"/>
</dbReference>
<evidence type="ECO:0000313" key="3">
    <source>
        <dbReference type="Ensembl" id="ENSAPOP00000010655.1"/>
    </source>
</evidence>
<dbReference type="GO" id="GO:0097225">
    <property type="term" value="C:sperm midpiece"/>
    <property type="evidence" value="ECO:0007669"/>
    <property type="project" value="TreeGrafter"/>
</dbReference>
<dbReference type="AlphaFoldDB" id="A0A3Q1FW42"/>
<dbReference type="InterPro" id="IPR048733">
    <property type="entry name" value="CFA69_ARM_dom"/>
</dbReference>
<reference evidence="3" key="2">
    <citation type="submission" date="2025-09" db="UniProtKB">
        <authorList>
            <consortium name="Ensembl"/>
        </authorList>
    </citation>
    <scope>IDENTIFICATION</scope>
</reference>
<protein>
    <submittedName>
        <fullName evidence="3">Cilia and flagella associated protein 69</fullName>
    </submittedName>
</protein>
<reference evidence="3" key="1">
    <citation type="submission" date="2025-08" db="UniProtKB">
        <authorList>
            <consortium name="Ensembl"/>
        </authorList>
    </citation>
    <scope>IDENTIFICATION</scope>
</reference>
<dbReference type="Proteomes" id="UP000257200">
    <property type="component" value="Unplaced"/>
</dbReference>
<dbReference type="GO" id="GO:0042048">
    <property type="term" value="P:olfactory behavior"/>
    <property type="evidence" value="ECO:0007669"/>
    <property type="project" value="TreeGrafter"/>
</dbReference>
<dbReference type="PANTHER" id="PTHR14716">
    <property type="entry name" value="CILIA- AND FLAGELLA-ASSOCIATED PROTEIN 69"/>
    <property type="match status" value="1"/>
</dbReference>
<dbReference type="Pfam" id="PF21049">
    <property type="entry name" value="CFA69_ARM_rpt"/>
    <property type="match status" value="2"/>
</dbReference>
<dbReference type="Gene3D" id="1.25.10.10">
    <property type="entry name" value="Leucine-rich Repeat Variant"/>
    <property type="match status" value="2"/>
</dbReference>
<proteinExistence type="predicted"/>
<feature type="domain" description="Cilia- and flagella-associated protein 69 ARM repeats" evidence="2">
    <location>
        <begin position="193"/>
        <end position="783"/>
    </location>
</feature>
<dbReference type="SUPFAM" id="SSF48371">
    <property type="entry name" value="ARM repeat"/>
    <property type="match status" value="2"/>
</dbReference>